<dbReference type="EMBL" id="OL829978">
    <property type="protein sequence ID" value="UMO76223.1"/>
    <property type="molecule type" value="Genomic_DNA"/>
</dbReference>
<evidence type="ECO:0000313" key="1">
    <source>
        <dbReference type="EMBL" id="UMO76223.1"/>
    </source>
</evidence>
<reference evidence="1" key="1">
    <citation type="submission" date="2021-12" db="EMBL/GenBank/DDBJ databases">
        <authorList>
            <person name="Khadka S."/>
            <person name="Uribe D.A."/>
            <person name="Klipsch I.N."/>
            <person name="Rene S.R."/>
            <person name="Jimenez M.L."/>
            <person name="Saini B.K."/>
            <person name="Zugasti M."/>
            <person name="Bullon R.M."/>
            <person name="Sharp C.D."/>
            <person name="Kapinga K.O."/>
            <person name="Warner C.P."/>
            <person name="Sarinana J."/>
            <person name="Jimenez A."/>
            <person name="Layton S.R."/>
            <person name="Nayek S."/>
            <person name="Hughes L.E."/>
            <person name="Garlena R.A."/>
            <person name="Russell D.A."/>
            <person name="Jacobs-Sera D."/>
            <person name="Hatfull G.F."/>
        </authorList>
    </citation>
    <scope>NUCLEOTIDE SEQUENCE</scope>
</reference>
<name>A0AA49BRU2_9CAUD</name>
<dbReference type="Proteomes" id="UP001202581">
    <property type="component" value="Segment"/>
</dbReference>
<keyword evidence="2" id="KW-1185">Reference proteome</keyword>
<dbReference type="GeneID" id="77926752"/>
<sequence>MNARPRNRQEAERYLDAANKNYVKARREKNQDDMTKYSTEIKELHDWLGEHGRN</sequence>
<proteinExistence type="predicted"/>
<protein>
    <submittedName>
        <fullName evidence="1">Uncharacterized protein</fullName>
    </submittedName>
</protein>
<evidence type="ECO:0000313" key="2">
    <source>
        <dbReference type="Proteomes" id="UP001202581"/>
    </source>
</evidence>
<gene>
    <name evidence="1" type="primary">33</name>
    <name evidence="1" type="ORF">SEA_TOMAS_33</name>
</gene>
<accession>A0AA49BRU2</accession>
<organism evidence="1 2">
    <name type="scientific">Streptomyces phage Tomas</name>
    <dbReference type="NCBI Taxonomy" id="2914443"/>
    <lineage>
        <taxon>Viruses</taxon>
        <taxon>Duplodnaviria</taxon>
        <taxon>Heunggongvirae</taxon>
        <taxon>Uroviricota</taxon>
        <taxon>Caudoviricetes</taxon>
        <taxon>Stanwilliamsviridae</taxon>
        <taxon>Boydwoodruffvirinae</taxon>
        <taxon>Tomasvirus</taxon>
        <taxon>Tomasvirus tomas</taxon>
    </lineage>
</organism>
<dbReference type="RefSeq" id="YP_010651161.1">
    <property type="nucleotide sequence ID" value="NC_070781.1"/>
</dbReference>
<dbReference type="KEGG" id="vg:77926752"/>